<evidence type="ECO:0000256" key="1">
    <source>
        <dbReference type="SAM" id="MobiDB-lite"/>
    </source>
</evidence>
<evidence type="ECO:0008006" key="4">
    <source>
        <dbReference type="Google" id="ProtNLM"/>
    </source>
</evidence>
<dbReference type="Proteomes" id="UP000056209">
    <property type="component" value="Unassembled WGS sequence"/>
</dbReference>
<evidence type="ECO:0000313" key="3">
    <source>
        <dbReference type="Proteomes" id="UP000056209"/>
    </source>
</evidence>
<comment type="caution">
    <text evidence="2">The sequence shown here is derived from an EMBL/GenBank/DDBJ whole genome shotgun (WGS) entry which is preliminary data.</text>
</comment>
<name>A0A117DMY6_9DEIO</name>
<dbReference type="RefSeq" id="WP_058975493.1">
    <property type="nucleotide sequence ID" value="NZ_BCMS01000001.1"/>
</dbReference>
<feature type="compositionally biased region" description="Basic and acidic residues" evidence="1">
    <location>
        <begin position="1"/>
        <end position="17"/>
    </location>
</feature>
<dbReference type="AlphaFoldDB" id="A0A117DMY6"/>
<evidence type="ECO:0000313" key="2">
    <source>
        <dbReference type="EMBL" id="GAQ20804.1"/>
    </source>
</evidence>
<accession>A0A117DMY6</accession>
<organism evidence="2 3">
    <name type="scientific">Deinococcus grandis</name>
    <dbReference type="NCBI Taxonomy" id="57498"/>
    <lineage>
        <taxon>Bacteria</taxon>
        <taxon>Thermotogati</taxon>
        <taxon>Deinococcota</taxon>
        <taxon>Deinococci</taxon>
        <taxon>Deinococcales</taxon>
        <taxon>Deinococcaceae</taxon>
        <taxon>Deinococcus</taxon>
    </lineage>
</organism>
<protein>
    <recommendedName>
        <fullName evidence="4">Phage portal protein</fullName>
    </recommendedName>
</protein>
<reference evidence="3" key="1">
    <citation type="submission" date="2015-11" db="EMBL/GenBank/DDBJ databases">
        <title>Draft Genome Sequence of the Radioresistant Bacterium Deinococcus grandis, Isolated from Freshwater Fish in Japan.</title>
        <authorList>
            <person name="Satoh K."/>
            <person name="Onodera T."/>
            <person name="Omoso K."/>
            <person name="Takeda-Yano K."/>
            <person name="Katayama T."/>
            <person name="Oono Y."/>
            <person name="Narumi I."/>
        </authorList>
    </citation>
    <scope>NUCLEOTIDE SEQUENCE [LARGE SCALE GENOMIC DNA]</scope>
    <source>
        <strain evidence="3">ATCC 43672</strain>
    </source>
</reference>
<keyword evidence="3" id="KW-1185">Reference proteome</keyword>
<feature type="region of interest" description="Disordered" evidence="1">
    <location>
        <begin position="1"/>
        <end position="21"/>
    </location>
</feature>
<dbReference type="OrthoDB" id="55179at2"/>
<proteinExistence type="predicted"/>
<dbReference type="EMBL" id="BCMS01000001">
    <property type="protein sequence ID" value="GAQ20804.1"/>
    <property type="molecule type" value="Genomic_DNA"/>
</dbReference>
<sequence>MILDSRGDPIDMTDARDPGLSGGWRVSGGVADPVTSIPAFARGTFDRATTQRAARLAYHLNPLFYGAVQVVHSFTLGAGINYGEFADKRAQAGLEELWATNDLDELTDRWLIEHLLDGESLTLWPLAKIGDVPARLGFWDVVDGGLDTVETEPGVPHHVTRIKANHRWYEAGQFVWRATDALYNDPRGWPATARAIGPALAYMNFLDARRKIHELAGRINAIYYAFAKDDAELNRKGARFRNVPRSGAVLTLGQNAEGKKESFEFHTPDLKSQDAAVDGKLIKQLLAVALGLPEHYLAEGGGVTRTTADSMGAPTRRGFQKRQRQVFRWLNAVMITELIRRNGPDQLYKVVSARMLPGGDISRSSRRVKAYLLEAPVIFPTLNDEDLEGLIKKVEVAARLRLASRATLSGELGYDHLAEVERQQQEPDPIPAPAPTGG</sequence>
<gene>
    <name evidence="2" type="ORF">DEIGR_100831</name>
</gene>